<dbReference type="GO" id="GO:0016197">
    <property type="term" value="P:endosomal transport"/>
    <property type="evidence" value="ECO:0007669"/>
    <property type="project" value="TreeGrafter"/>
</dbReference>
<sequence>MYYLSEKGERVYTFKKVDPLGNPTQSAHPAKFSPDDQYSRQRLKLKTRYRLLLTQTPLAKSLRRIEDALGSNITQTWEFDLNPAELKYLPYEQVQVLELIRTENKICNKIVTVFAALCCECQFLVHECERKYLPAILFFGEGEQDAKEQQQTYFAHFVSLLQDLSCYVNRCNEVVVNILQQLSALYTQPGIQNGRSIRLMDVSDLHLAIVYDHLGDLLRCLITLDECFRANAQVAEKCPAFKRIITSIKNNVDKVQIDLSRLPSFEKILAVLEGQLLDGRIFQNCIEQIFDTTVIVTKNPLLQEEFALMIRQLLSTIEPKLGEFHELDGRLKYVGVCALFCLHYQLYRVDDKRQFKAIWDVYKKIPIVHLCGNISWAASRFLLEKYPQFSRLLDKKAIQAVEQQRITYLQSKESSLTK</sequence>
<protein>
    <recommendedName>
        <fullName evidence="5">Nucleolar protein 10</fullName>
    </recommendedName>
</protein>
<keyword evidence="2" id="KW-0690">Ribosome biogenesis</keyword>
<dbReference type="AlphaFoldDB" id="A0A8S2P115"/>
<dbReference type="PANTHER" id="PTHR31409">
    <property type="entry name" value="WASH COMPLEX SUBUNIT 4"/>
    <property type="match status" value="1"/>
</dbReference>
<dbReference type="InterPro" id="IPR036756">
    <property type="entry name" value="H/ACA_rnp_Nop10_sf"/>
</dbReference>
<evidence type="ECO:0000256" key="3">
    <source>
        <dbReference type="ARBA" id="ARBA00022552"/>
    </source>
</evidence>
<dbReference type="GO" id="GO:1990904">
    <property type="term" value="C:ribonucleoprotein complex"/>
    <property type="evidence" value="ECO:0007669"/>
    <property type="project" value="UniProtKB-KW"/>
</dbReference>
<accession>A0A8S2P115</accession>
<dbReference type="GO" id="GO:0006364">
    <property type="term" value="P:rRNA processing"/>
    <property type="evidence" value="ECO:0007669"/>
    <property type="project" value="UniProtKB-KW"/>
</dbReference>
<dbReference type="GO" id="GO:0005768">
    <property type="term" value="C:endosome"/>
    <property type="evidence" value="ECO:0007669"/>
    <property type="project" value="TreeGrafter"/>
</dbReference>
<dbReference type="GO" id="GO:0001522">
    <property type="term" value="P:pseudouridine synthesis"/>
    <property type="evidence" value="ECO:0007669"/>
    <property type="project" value="InterPro"/>
</dbReference>
<proteinExistence type="inferred from homology"/>
<dbReference type="GO" id="GO:0007032">
    <property type="term" value="P:endosome organization"/>
    <property type="evidence" value="ECO:0007669"/>
    <property type="project" value="TreeGrafter"/>
</dbReference>
<dbReference type="PANTHER" id="PTHR31409:SF0">
    <property type="entry name" value="WASH COMPLEX SUBUNIT 4"/>
    <property type="match status" value="1"/>
</dbReference>
<evidence type="ECO:0000256" key="4">
    <source>
        <dbReference type="ARBA" id="ARBA00023274"/>
    </source>
</evidence>
<reference evidence="7" key="1">
    <citation type="submission" date="2021-02" db="EMBL/GenBank/DDBJ databases">
        <authorList>
            <person name="Nowell W R."/>
        </authorList>
    </citation>
    <scope>NUCLEOTIDE SEQUENCE</scope>
</reference>
<dbReference type="SUPFAM" id="SSF144210">
    <property type="entry name" value="Nop10-like SnoRNP"/>
    <property type="match status" value="1"/>
</dbReference>
<evidence type="ECO:0000256" key="2">
    <source>
        <dbReference type="ARBA" id="ARBA00022517"/>
    </source>
</evidence>
<name>A0A8S2P115_9BILA</name>
<dbReference type="InterPro" id="IPR028191">
    <property type="entry name" value="WASH-4_N"/>
</dbReference>
<keyword evidence="3" id="KW-0698">rRNA processing</keyword>
<feature type="domain" description="WASH complex subunit 4 N-terminal" evidence="6">
    <location>
        <begin position="59"/>
        <end position="418"/>
    </location>
</feature>
<keyword evidence="4" id="KW-0687">Ribonucleoprotein</keyword>
<evidence type="ECO:0000256" key="1">
    <source>
        <dbReference type="ARBA" id="ARBA00009462"/>
    </source>
</evidence>
<organism evidence="7 8">
    <name type="scientific">Rotaria magnacalcarata</name>
    <dbReference type="NCBI Taxonomy" id="392030"/>
    <lineage>
        <taxon>Eukaryota</taxon>
        <taxon>Metazoa</taxon>
        <taxon>Spiralia</taxon>
        <taxon>Gnathifera</taxon>
        <taxon>Rotifera</taxon>
        <taxon>Eurotatoria</taxon>
        <taxon>Bdelloidea</taxon>
        <taxon>Philodinida</taxon>
        <taxon>Philodinidae</taxon>
        <taxon>Rotaria</taxon>
    </lineage>
</organism>
<gene>
    <name evidence="7" type="ORF">GIL414_LOCUS13327</name>
</gene>
<dbReference type="GO" id="GO:0071203">
    <property type="term" value="C:WASH complex"/>
    <property type="evidence" value="ECO:0007669"/>
    <property type="project" value="InterPro"/>
</dbReference>
<evidence type="ECO:0000259" key="6">
    <source>
        <dbReference type="Pfam" id="PF14745"/>
    </source>
</evidence>
<dbReference type="Pfam" id="PF04135">
    <property type="entry name" value="Nop10p"/>
    <property type="match status" value="1"/>
</dbReference>
<comment type="caution">
    <text evidence="7">The sequence shown here is derived from an EMBL/GenBank/DDBJ whole genome shotgun (WGS) entry which is preliminary data.</text>
</comment>
<dbReference type="InterPro" id="IPR027307">
    <property type="entry name" value="WASH7"/>
</dbReference>
<dbReference type="Gene3D" id="2.20.28.40">
    <property type="entry name" value="H/ACA ribonucleoprotein complex, subunit Nop10"/>
    <property type="match status" value="1"/>
</dbReference>
<dbReference type="Proteomes" id="UP000681720">
    <property type="component" value="Unassembled WGS sequence"/>
</dbReference>
<evidence type="ECO:0000256" key="5">
    <source>
        <dbReference type="ARBA" id="ARBA00030185"/>
    </source>
</evidence>
<comment type="similarity">
    <text evidence="1">Belongs to the NOP10 family.</text>
</comment>
<evidence type="ECO:0000313" key="8">
    <source>
        <dbReference type="Proteomes" id="UP000681720"/>
    </source>
</evidence>
<evidence type="ECO:0000313" key="7">
    <source>
        <dbReference type="EMBL" id="CAF4029649.1"/>
    </source>
</evidence>
<dbReference type="Pfam" id="PF14745">
    <property type="entry name" value="WASH-4_N"/>
    <property type="match status" value="1"/>
</dbReference>
<dbReference type="InterPro" id="IPR007264">
    <property type="entry name" value="H/ACA_rnp_Nop10"/>
</dbReference>
<dbReference type="EMBL" id="CAJOBJ010005375">
    <property type="protein sequence ID" value="CAF4029649.1"/>
    <property type="molecule type" value="Genomic_DNA"/>
</dbReference>
<dbReference type="GO" id="GO:0030515">
    <property type="term" value="F:snoRNA binding"/>
    <property type="evidence" value="ECO:0007669"/>
    <property type="project" value="InterPro"/>
</dbReference>